<comment type="caution">
    <text evidence="5">The sequence shown here is derived from an EMBL/GenBank/DDBJ whole genome shotgun (WGS) entry which is preliminary data.</text>
</comment>
<feature type="DNA-binding region" description="H-T-H motif" evidence="2">
    <location>
        <begin position="42"/>
        <end position="61"/>
    </location>
</feature>
<evidence type="ECO:0000313" key="6">
    <source>
        <dbReference type="Proteomes" id="UP000645966"/>
    </source>
</evidence>
<reference evidence="5" key="1">
    <citation type="submission" date="2020-12" db="EMBL/GenBank/DDBJ databases">
        <title>Genome public.</title>
        <authorList>
            <person name="Sun Q."/>
        </authorList>
    </citation>
    <scope>NUCLEOTIDE SEQUENCE</scope>
    <source>
        <strain evidence="5">CCM 8863</strain>
    </source>
</reference>
<sequence>MTPTSPSRRPVRRIGRKTGPKPSFTVDDVVDAALEIGIARFTLAQVANRIGVSTSAVYRLFDSRDDLVHACLARGAASMEWPNGSPDSWQEVLREWAETSWEACERYPGLDEVLFTFPGAFRHVQGVARSLIKSLCGFGFTEPQALFALDFIGDTVISTHLSISTLRNPGEDGRTGFEQMVALEQEDDVFKPQESWIGRGFLDAKLDFIIAGLEERRPEV</sequence>
<protein>
    <submittedName>
        <fullName evidence="5">TetR/AcrR family transcriptional regulator</fullName>
    </submittedName>
</protein>
<dbReference type="PROSITE" id="PS50977">
    <property type="entry name" value="HTH_TETR_2"/>
    <property type="match status" value="1"/>
</dbReference>
<dbReference type="InterPro" id="IPR001647">
    <property type="entry name" value="HTH_TetR"/>
</dbReference>
<dbReference type="SUPFAM" id="SSF48498">
    <property type="entry name" value="Tetracyclin repressor-like, C-terminal domain"/>
    <property type="match status" value="1"/>
</dbReference>
<keyword evidence="6" id="KW-1185">Reference proteome</keyword>
<keyword evidence="1 2" id="KW-0238">DNA-binding</keyword>
<dbReference type="SUPFAM" id="SSF46689">
    <property type="entry name" value="Homeodomain-like"/>
    <property type="match status" value="1"/>
</dbReference>
<dbReference type="InterPro" id="IPR036271">
    <property type="entry name" value="Tet_transcr_reg_TetR-rel_C_sf"/>
</dbReference>
<evidence type="ECO:0000259" key="4">
    <source>
        <dbReference type="PROSITE" id="PS50977"/>
    </source>
</evidence>
<dbReference type="AlphaFoldDB" id="A0A934I7T0"/>
<evidence type="ECO:0000256" key="3">
    <source>
        <dbReference type="SAM" id="MobiDB-lite"/>
    </source>
</evidence>
<dbReference type="RefSeq" id="WP_198738899.1">
    <property type="nucleotide sequence ID" value="NZ_JAEIOS010000013.1"/>
</dbReference>
<gene>
    <name evidence="5" type="ORF">JDV75_08915</name>
</gene>
<dbReference type="GO" id="GO:0003677">
    <property type="term" value="F:DNA binding"/>
    <property type="evidence" value="ECO:0007669"/>
    <property type="project" value="UniProtKB-UniRule"/>
</dbReference>
<dbReference type="Proteomes" id="UP000645966">
    <property type="component" value="Unassembled WGS sequence"/>
</dbReference>
<dbReference type="Pfam" id="PF00440">
    <property type="entry name" value="TetR_N"/>
    <property type="match status" value="1"/>
</dbReference>
<dbReference type="Gene3D" id="1.10.357.10">
    <property type="entry name" value="Tetracycline Repressor, domain 2"/>
    <property type="match status" value="1"/>
</dbReference>
<dbReference type="EMBL" id="JAEIOS010000013">
    <property type="protein sequence ID" value="MBI8989874.1"/>
    <property type="molecule type" value="Genomic_DNA"/>
</dbReference>
<evidence type="ECO:0000256" key="2">
    <source>
        <dbReference type="PROSITE-ProRule" id="PRU00335"/>
    </source>
</evidence>
<organism evidence="5 6">
    <name type="scientific">Corynebacterium meridianum</name>
    <dbReference type="NCBI Taxonomy" id="2765363"/>
    <lineage>
        <taxon>Bacteria</taxon>
        <taxon>Bacillati</taxon>
        <taxon>Actinomycetota</taxon>
        <taxon>Actinomycetes</taxon>
        <taxon>Mycobacteriales</taxon>
        <taxon>Corynebacteriaceae</taxon>
        <taxon>Corynebacterium</taxon>
    </lineage>
</organism>
<feature type="compositionally biased region" description="Basic residues" evidence="3">
    <location>
        <begin position="9"/>
        <end position="19"/>
    </location>
</feature>
<name>A0A934I7T0_9CORY</name>
<accession>A0A934I7T0</accession>
<evidence type="ECO:0000313" key="5">
    <source>
        <dbReference type="EMBL" id="MBI8989874.1"/>
    </source>
</evidence>
<feature type="domain" description="HTH tetR-type" evidence="4">
    <location>
        <begin position="19"/>
        <end position="79"/>
    </location>
</feature>
<feature type="region of interest" description="Disordered" evidence="3">
    <location>
        <begin position="1"/>
        <end position="20"/>
    </location>
</feature>
<dbReference type="InterPro" id="IPR009057">
    <property type="entry name" value="Homeodomain-like_sf"/>
</dbReference>
<proteinExistence type="predicted"/>
<evidence type="ECO:0000256" key="1">
    <source>
        <dbReference type="ARBA" id="ARBA00023125"/>
    </source>
</evidence>